<evidence type="ECO:0000259" key="5">
    <source>
        <dbReference type="PROSITE" id="PS50893"/>
    </source>
</evidence>
<organism evidence="6">
    <name type="scientific">metagenome</name>
    <dbReference type="NCBI Taxonomy" id="256318"/>
    <lineage>
        <taxon>unclassified sequences</taxon>
        <taxon>metagenomes</taxon>
    </lineage>
</organism>
<protein>
    <submittedName>
        <fullName evidence="6">Polysialic acid transport ATP-binding protein KpsT</fullName>
    </submittedName>
</protein>
<sequence length="217" mass="23630">MIALAAVSKGYRTRNGVKVILRDADLVLPRGRSVALMGINGAGKSTLLRIFAGTERPDRGRVSRSARISWPLGSAGGFHGSLSGLENVRFIARIYGADVRQTIDFVADFAELGTYFDMPVRTYSSGMRARLAFGVSMAIDFECYLVDEITGVGDASFQSKCRAAFQERRSRADVIMVSHSPRTLKSYCQSAVLLQDGSLSFFDNIDDATAFYAKGLS</sequence>
<evidence type="ECO:0000256" key="4">
    <source>
        <dbReference type="ARBA" id="ARBA00022840"/>
    </source>
</evidence>
<keyword evidence="2" id="KW-0813">Transport</keyword>
<accession>A0A380TB13</accession>
<dbReference type="InterPro" id="IPR017871">
    <property type="entry name" value="ABC_transporter-like_CS"/>
</dbReference>
<evidence type="ECO:0000313" key="6">
    <source>
        <dbReference type="EMBL" id="SUS05002.1"/>
    </source>
</evidence>
<dbReference type="Pfam" id="PF00005">
    <property type="entry name" value="ABC_tran"/>
    <property type="match status" value="1"/>
</dbReference>
<dbReference type="InterPro" id="IPR003439">
    <property type="entry name" value="ABC_transporter-like_ATP-bd"/>
</dbReference>
<dbReference type="GO" id="GO:0016020">
    <property type="term" value="C:membrane"/>
    <property type="evidence" value="ECO:0007669"/>
    <property type="project" value="InterPro"/>
</dbReference>
<gene>
    <name evidence="6" type="primary">kpsT</name>
    <name evidence="6" type="ORF">DF3PB_1620006</name>
</gene>
<feature type="domain" description="ABC transporter" evidence="5">
    <location>
        <begin position="2"/>
        <end position="217"/>
    </location>
</feature>
<dbReference type="InterPro" id="IPR050683">
    <property type="entry name" value="Bact_Polysacc_Export_ATP-bd"/>
</dbReference>
<dbReference type="GO" id="GO:0016887">
    <property type="term" value="F:ATP hydrolysis activity"/>
    <property type="evidence" value="ECO:0007669"/>
    <property type="project" value="InterPro"/>
</dbReference>
<dbReference type="SUPFAM" id="SSF52540">
    <property type="entry name" value="P-loop containing nucleoside triphosphate hydrolases"/>
    <property type="match status" value="1"/>
</dbReference>
<dbReference type="GO" id="GO:0005524">
    <property type="term" value="F:ATP binding"/>
    <property type="evidence" value="ECO:0007669"/>
    <property type="project" value="UniProtKB-KW"/>
</dbReference>
<keyword evidence="4 6" id="KW-0067">ATP-binding</keyword>
<dbReference type="InterPro" id="IPR003593">
    <property type="entry name" value="AAA+_ATPase"/>
</dbReference>
<dbReference type="SMART" id="SM00382">
    <property type="entry name" value="AAA"/>
    <property type="match status" value="1"/>
</dbReference>
<comment type="similarity">
    <text evidence="1">Belongs to the ABC transporter superfamily.</text>
</comment>
<dbReference type="PROSITE" id="PS00211">
    <property type="entry name" value="ABC_TRANSPORTER_1"/>
    <property type="match status" value="1"/>
</dbReference>
<keyword evidence="3" id="KW-0547">Nucleotide-binding</keyword>
<dbReference type="PANTHER" id="PTHR46743:SF2">
    <property type="entry name" value="TEICHOIC ACIDS EXPORT ATP-BINDING PROTEIN TAGH"/>
    <property type="match status" value="1"/>
</dbReference>
<proteinExistence type="inferred from homology"/>
<evidence type="ECO:0000256" key="2">
    <source>
        <dbReference type="ARBA" id="ARBA00022448"/>
    </source>
</evidence>
<dbReference type="Gene3D" id="3.40.50.300">
    <property type="entry name" value="P-loop containing nucleotide triphosphate hydrolases"/>
    <property type="match status" value="1"/>
</dbReference>
<dbReference type="EMBL" id="UIDG01000071">
    <property type="protein sequence ID" value="SUS05002.1"/>
    <property type="molecule type" value="Genomic_DNA"/>
</dbReference>
<name>A0A380TB13_9ZZZZ</name>
<dbReference type="InterPro" id="IPR015860">
    <property type="entry name" value="ABC_transpr_TagH-like"/>
</dbReference>
<evidence type="ECO:0000256" key="1">
    <source>
        <dbReference type="ARBA" id="ARBA00005417"/>
    </source>
</evidence>
<dbReference type="InterPro" id="IPR027417">
    <property type="entry name" value="P-loop_NTPase"/>
</dbReference>
<dbReference type="CDD" id="cd03220">
    <property type="entry name" value="ABC_KpsT_Wzt"/>
    <property type="match status" value="1"/>
</dbReference>
<dbReference type="PANTHER" id="PTHR46743">
    <property type="entry name" value="TEICHOIC ACIDS EXPORT ATP-BINDING PROTEIN TAGH"/>
    <property type="match status" value="1"/>
</dbReference>
<dbReference type="PROSITE" id="PS50893">
    <property type="entry name" value="ABC_TRANSPORTER_2"/>
    <property type="match status" value="1"/>
</dbReference>
<reference evidence="6" key="1">
    <citation type="submission" date="2018-07" db="EMBL/GenBank/DDBJ databases">
        <authorList>
            <person name="Quirk P.G."/>
            <person name="Krulwich T.A."/>
        </authorList>
    </citation>
    <scope>NUCLEOTIDE SEQUENCE</scope>
</reference>
<dbReference type="AlphaFoldDB" id="A0A380TB13"/>
<dbReference type="GO" id="GO:0140359">
    <property type="term" value="F:ABC-type transporter activity"/>
    <property type="evidence" value="ECO:0007669"/>
    <property type="project" value="InterPro"/>
</dbReference>
<evidence type="ECO:0000256" key="3">
    <source>
        <dbReference type="ARBA" id="ARBA00022741"/>
    </source>
</evidence>